<dbReference type="Proteomes" id="UP000274391">
    <property type="component" value="Unassembled WGS sequence"/>
</dbReference>
<dbReference type="OrthoDB" id="3728083at2"/>
<name>A0A3P3W2J9_9MICO</name>
<gene>
    <name evidence="2" type="ORF">EG850_00135</name>
</gene>
<dbReference type="Pfam" id="PF13794">
    <property type="entry name" value="MiaE_2"/>
    <property type="match status" value="1"/>
</dbReference>
<sequence>MTSESVISALVLSPDRLHALLAQLLSSFEADLAALVGEFDGASFAAELVVARDSIAGFAAAARAEAPADNPEAVVALVDGLRVPTRGRDRFERLLTTHSNLGFAEDGVRQQLEWLIELGRVDETWQQKFEALLGWDDAQTALVAALKQAFEEDTTVDDRLAMWGRRNAGDAAVWGRQLCGIEPGTRADDVIEGAEEVTVAFLAKFLAQHSRRMNALALAA</sequence>
<dbReference type="Gene3D" id="1.20.1260.10">
    <property type="match status" value="1"/>
</dbReference>
<dbReference type="RefSeq" id="WP_124968640.1">
    <property type="nucleotide sequence ID" value="NZ_RQVS01000001.1"/>
</dbReference>
<evidence type="ECO:0000313" key="3">
    <source>
        <dbReference type="Proteomes" id="UP000274391"/>
    </source>
</evidence>
<evidence type="ECO:0000259" key="1">
    <source>
        <dbReference type="Pfam" id="PF13794"/>
    </source>
</evidence>
<proteinExistence type="predicted"/>
<comment type="caution">
    <text evidence="2">The sequence shown here is derived from an EMBL/GenBank/DDBJ whole genome shotgun (WGS) entry which is preliminary data.</text>
</comment>
<dbReference type="InterPro" id="IPR012347">
    <property type="entry name" value="Ferritin-like"/>
</dbReference>
<dbReference type="AlphaFoldDB" id="A0A3P3W2J9"/>
<feature type="domain" description="Ferritin-like" evidence="1">
    <location>
        <begin position="62"/>
        <end position="172"/>
    </location>
</feature>
<keyword evidence="3" id="KW-1185">Reference proteome</keyword>
<organism evidence="2 3">
    <name type="scientific">Gulosibacter macacae</name>
    <dbReference type="NCBI Taxonomy" id="2488791"/>
    <lineage>
        <taxon>Bacteria</taxon>
        <taxon>Bacillati</taxon>
        <taxon>Actinomycetota</taxon>
        <taxon>Actinomycetes</taxon>
        <taxon>Micrococcales</taxon>
        <taxon>Microbacteriaceae</taxon>
        <taxon>Gulosibacter</taxon>
    </lineage>
</organism>
<reference evidence="2 3" key="1">
    <citation type="submission" date="2018-11" db="EMBL/GenBank/DDBJ databases">
        <title>YIM 102482-1 draft genome.</title>
        <authorList>
            <person name="Li G."/>
            <person name="Jiang Y."/>
        </authorList>
    </citation>
    <scope>NUCLEOTIDE SEQUENCE [LARGE SCALE GENOMIC DNA]</scope>
    <source>
        <strain evidence="2 3">YIM 102482-1</strain>
    </source>
</reference>
<accession>A0A3P3W2J9</accession>
<protein>
    <recommendedName>
        <fullName evidence="1">Ferritin-like domain-containing protein</fullName>
    </recommendedName>
</protein>
<dbReference type="EMBL" id="RQVS01000001">
    <property type="protein sequence ID" value="RRJ88598.1"/>
    <property type="molecule type" value="Genomic_DNA"/>
</dbReference>
<dbReference type="InterPro" id="IPR059125">
    <property type="entry name" value="Ferritin_actino"/>
</dbReference>
<evidence type="ECO:0000313" key="2">
    <source>
        <dbReference type="EMBL" id="RRJ88598.1"/>
    </source>
</evidence>